<proteinExistence type="inferred from homology"/>
<dbReference type="AlphaFoldDB" id="A0A1R1X2D9"/>
<feature type="transmembrane region" description="Helical" evidence="7">
    <location>
        <begin position="198"/>
        <end position="216"/>
    </location>
</feature>
<feature type="transmembrane region" description="Helical" evidence="7">
    <location>
        <begin position="277"/>
        <end position="298"/>
    </location>
</feature>
<reference evidence="9" key="1">
    <citation type="submission" date="2017-01" db="EMBL/GenBank/DDBJ databases">
        <authorList>
            <person name="Wang Y."/>
            <person name="White M."/>
            <person name="Kvist S."/>
            <person name="Moncalvo J.-M."/>
        </authorList>
    </citation>
    <scope>NUCLEOTIDE SEQUENCE [LARGE SCALE GENOMIC DNA]</scope>
    <source>
        <strain evidence="9">ID-206-W2</strain>
    </source>
</reference>
<accession>A0A1R1X2D9</accession>
<keyword evidence="3" id="KW-0813">Transport</keyword>
<dbReference type="Proteomes" id="UP000187429">
    <property type="component" value="Unassembled WGS sequence"/>
</dbReference>
<dbReference type="PANTHER" id="PTHR31632">
    <property type="entry name" value="IRON TRANSPORTER FTH1"/>
    <property type="match status" value="1"/>
</dbReference>
<feature type="transmembrane region" description="Helical" evidence="7">
    <location>
        <begin position="49"/>
        <end position="72"/>
    </location>
</feature>
<keyword evidence="3" id="KW-0406">Ion transport</keyword>
<dbReference type="EMBL" id="LSSM01007287">
    <property type="protein sequence ID" value="OMJ08780.1"/>
    <property type="molecule type" value="Genomic_DNA"/>
</dbReference>
<keyword evidence="4 7" id="KW-0812">Transmembrane</keyword>
<dbReference type="GO" id="GO:0033573">
    <property type="term" value="C:high-affinity iron permease complex"/>
    <property type="evidence" value="ECO:0007669"/>
    <property type="project" value="InterPro"/>
</dbReference>
<organism evidence="8 9">
    <name type="scientific">Smittium culicis</name>
    <dbReference type="NCBI Taxonomy" id="133412"/>
    <lineage>
        <taxon>Eukaryota</taxon>
        <taxon>Fungi</taxon>
        <taxon>Fungi incertae sedis</taxon>
        <taxon>Zoopagomycota</taxon>
        <taxon>Kickxellomycotina</taxon>
        <taxon>Harpellomycetes</taxon>
        <taxon>Harpellales</taxon>
        <taxon>Legeriomycetaceae</taxon>
        <taxon>Smittium</taxon>
    </lineage>
</organism>
<keyword evidence="9" id="KW-1185">Reference proteome</keyword>
<dbReference type="InterPro" id="IPR004923">
    <property type="entry name" value="FTR1/Fip1/EfeU"/>
</dbReference>
<feature type="transmembrane region" description="Helical" evidence="7">
    <location>
        <begin position="137"/>
        <end position="163"/>
    </location>
</feature>
<evidence type="ECO:0000256" key="4">
    <source>
        <dbReference type="ARBA" id="ARBA00022692"/>
    </source>
</evidence>
<protein>
    <submittedName>
        <fullName evidence="8">Plasma membrane iron permease</fullName>
    </submittedName>
</protein>
<name>A0A1R1X2D9_9FUNG</name>
<dbReference type="GO" id="GO:0015093">
    <property type="term" value="F:ferrous iron transmembrane transporter activity"/>
    <property type="evidence" value="ECO:0007669"/>
    <property type="project" value="TreeGrafter"/>
</dbReference>
<evidence type="ECO:0000256" key="1">
    <source>
        <dbReference type="ARBA" id="ARBA00004141"/>
    </source>
</evidence>
<comment type="subcellular location">
    <subcellularLocation>
        <location evidence="1">Membrane</location>
        <topology evidence="1">Multi-pass membrane protein</topology>
    </subcellularLocation>
</comment>
<evidence type="ECO:0000256" key="2">
    <source>
        <dbReference type="ARBA" id="ARBA00008333"/>
    </source>
</evidence>
<evidence type="ECO:0000313" key="8">
    <source>
        <dbReference type="EMBL" id="OMJ08780.1"/>
    </source>
</evidence>
<keyword evidence="6 7" id="KW-0472">Membrane</keyword>
<evidence type="ECO:0000256" key="7">
    <source>
        <dbReference type="SAM" id="Phobius"/>
    </source>
</evidence>
<evidence type="ECO:0000313" key="9">
    <source>
        <dbReference type="Proteomes" id="UP000187429"/>
    </source>
</evidence>
<feature type="transmembrane region" description="Helical" evidence="7">
    <location>
        <begin position="6"/>
        <end position="29"/>
    </location>
</feature>
<comment type="similarity">
    <text evidence="2">Belongs to the oxidase-dependent Fe transporter (OFeT) (TC 9.A.10.1) family.</text>
</comment>
<dbReference type="OrthoDB" id="4364at2759"/>
<feature type="transmembrane region" description="Helical" evidence="7">
    <location>
        <begin position="84"/>
        <end position="105"/>
    </location>
</feature>
<keyword evidence="3" id="KW-0410">Iron transport</keyword>
<sequence length="319" mass="35386">MAIFNVPIFFVILREAIEASLIISVMMAFTTRLGITDASVMKKLRIQILIGAVTGFILCVIIGVVLIFLFYKYSNNVWAKHEDLWEGIFSLISSLVLGLVGYYFLQLQRLTFKIESKLSARINSDNSKAKEGFMSRYAFATLAFFTIIREGVEAILLISGVVINATAKSIPLSVITGIVTGLAIGVIIYMFGNKLGVYTFLIASTVFLYIMGAAMFTNSIKFFESYVFGRSTNFDADAGYVFEIGKAVWMLNCCNPSDPANGGYQIFQAILGWTNNATIGTVLGYISYWIAVTSFYLYKGFQTKKSLKAKMQDRAVTPQ</sequence>
<evidence type="ECO:0000256" key="5">
    <source>
        <dbReference type="ARBA" id="ARBA00022989"/>
    </source>
</evidence>
<evidence type="ECO:0000256" key="3">
    <source>
        <dbReference type="ARBA" id="ARBA00022496"/>
    </source>
</evidence>
<keyword evidence="3" id="KW-0408">Iron</keyword>
<dbReference type="Pfam" id="PF03239">
    <property type="entry name" value="FTR1"/>
    <property type="match status" value="1"/>
</dbReference>
<feature type="transmembrane region" description="Helical" evidence="7">
    <location>
        <begin position="169"/>
        <end position="191"/>
    </location>
</feature>
<comment type="caution">
    <text evidence="8">The sequence shown here is derived from an EMBL/GenBank/DDBJ whole genome shotgun (WGS) entry which is preliminary data.</text>
</comment>
<keyword evidence="5 7" id="KW-1133">Transmembrane helix</keyword>
<gene>
    <name evidence="8" type="ORF">AYI69_g10935</name>
</gene>
<evidence type="ECO:0000256" key="6">
    <source>
        <dbReference type="ARBA" id="ARBA00023136"/>
    </source>
</evidence>
<dbReference type="PANTHER" id="PTHR31632:SF2">
    <property type="entry name" value="PLASMA MEMBRANE IRON PERMEASE"/>
    <property type="match status" value="1"/>
</dbReference>